<gene>
    <name evidence="1" type="ORF">JTE90_005205</name>
</gene>
<dbReference type="AlphaFoldDB" id="A0AAV6UMW4"/>
<reference evidence="1 2" key="1">
    <citation type="journal article" date="2022" name="Nat. Ecol. Evol.">
        <title>A masculinizing supergene underlies an exaggerated male reproductive morph in a spider.</title>
        <authorList>
            <person name="Hendrickx F."/>
            <person name="De Corte Z."/>
            <person name="Sonet G."/>
            <person name="Van Belleghem S.M."/>
            <person name="Kostlbacher S."/>
            <person name="Vangestel C."/>
        </authorList>
    </citation>
    <scope>NUCLEOTIDE SEQUENCE [LARGE SCALE GENOMIC DNA]</scope>
    <source>
        <strain evidence="1">W744_W776</strain>
    </source>
</reference>
<dbReference type="EMBL" id="JAFNEN010000368">
    <property type="protein sequence ID" value="KAG8184591.1"/>
    <property type="molecule type" value="Genomic_DNA"/>
</dbReference>
<evidence type="ECO:0000313" key="1">
    <source>
        <dbReference type="EMBL" id="KAG8184591.1"/>
    </source>
</evidence>
<name>A0AAV6UMW4_9ARAC</name>
<dbReference type="Proteomes" id="UP000827092">
    <property type="component" value="Unassembled WGS sequence"/>
</dbReference>
<keyword evidence="2" id="KW-1185">Reference proteome</keyword>
<evidence type="ECO:0000313" key="2">
    <source>
        <dbReference type="Proteomes" id="UP000827092"/>
    </source>
</evidence>
<accession>A0AAV6UMW4</accession>
<sequence length="136" mass="15518">MKALLGKQRRLKRCCVEDCVRGRRFVDYRISPGELFLQIRGTTRSLSPAQLLLTDVALLWMMKGRNGTFDISLETIRTSPGNCSSRTAVGVGGQRSRRNNQSEIPVSDLEIDNQTCVPQRFWTYSAWRSTFSTWGR</sequence>
<proteinExistence type="predicted"/>
<protein>
    <submittedName>
        <fullName evidence="1">Uncharacterized protein</fullName>
    </submittedName>
</protein>
<organism evidence="1 2">
    <name type="scientific">Oedothorax gibbosus</name>
    <dbReference type="NCBI Taxonomy" id="931172"/>
    <lineage>
        <taxon>Eukaryota</taxon>
        <taxon>Metazoa</taxon>
        <taxon>Ecdysozoa</taxon>
        <taxon>Arthropoda</taxon>
        <taxon>Chelicerata</taxon>
        <taxon>Arachnida</taxon>
        <taxon>Araneae</taxon>
        <taxon>Araneomorphae</taxon>
        <taxon>Entelegynae</taxon>
        <taxon>Araneoidea</taxon>
        <taxon>Linyphiidae</taxon>
        <taxon>Erigoninae</taxon>
        <taxon>Oedothorax</taxon>
    </lineage>
</organism>
<comment type="caution">
    <text evidence="1">The sequence shown here is derived from an EMBL/GenBank/DDBJ whole genome shotgun (WGS) entry which is preliminary data.</text>
</comment>